<dbReference type="Pfam" id="PF05638">
    <property type="entry name" value="T6SS_HCP"/>
    <property type="match status" value="1"/>
</dbReference>
<evidence type="ECO:0000313" key="1">
    <source>
        <dbReference type="EMBL" id="QNP49167.1"/>
    </source>
</evidence>
<dbReference type="InterPro" id="IPR008514">
    <property type="entry name" value="T6SS_Hcp"/>
</dbReference>
<dbReference type="AlphaFoldDB" id="A0A7H0GLK1"/>
<proteinExistence type="predicted"/>
<dbReference type="SUPFAM" id="SSF141452">
    <property type="entry name" value="Hcp1-like"/>
    <property type="match status" value="1"/>
</dbReference>
<sequence>MPDLVMLLENAGSPVEGESPRKHPDGKPRLDIQGWSWGQMVNSVGGSADGSRNFAPLTVVRMADAASATLSSLAYNRSLKLTACISVFRAGGDPSAPDTGPMFEFRIEEGQLIGQYFVTGQSSGMLTEVLVFSYRKMVVNSAAQQKTGMRGAVRECLMAATGVS</sequence>
<dbReference type="EMBL" id="CP060783">
    <property type="protein sequence ID" value="QNP49167.1"/>
    <property type="molecule type" value="Genomic_DNA"/>
</dbReference>
<gene>
    <name evidence="1" type="ORF">H9K75_03310</name>
</gene>
<dbReference type="RefSeq" id="WP_187724759.1">
    <property type="nucleotide sequence ID" value="NZ_CP060783.1"/>
</dbReference>
<dbReference type="InterPro" id="IPR036624">
    <property type="entry name" value="Hcp1-lik_sf"/>
</dbReference>
<protein>
    <submittedName>
        <fullName evidence="1">Type VI secretion system tube protein Hcp</fullName>
    </submittedName>
</protein>
<name>A0A7H0GLK1_9BURK</name>
<reference evidence="1 2" key="1">
    <citation type="submission" date="2020-08" db="EMBL/GenBank/DDBJ databases">
        <title>Genome sequence of Diaphorobacter aerolatus KACC 16536T.</title>
        <authorList>
            <person name="Hyun D.-W."/>
            <person name="Bae J.-W."/>
        </authorList>
    </citation>
    <scope>NUCLEOTIDE SEQUENCE [LARGE SCALE GENOMIC DNA]</scope>
    <source>
        <strain evidence="1 2">KACC 16536</strain>
    </source>
</reference>
<evidence type="ECO:0000313" key="2">
    <source>
        <dbReference type="Proteomes" id="UP000516028"/>
    </source>
</evidence>
<dbReference type="Gene3D" id="2.30.110.20">
    <property type="entry name" value="Hcp1-like"/>
    <property type="match status" value="1"/>
</dbReference>
<dbReference type="KEGG" id="daer:H9K75_03310"/>
<dbReference type="Proteomes" id="UP000516028">
    <property type="component" value="Chromosome"/>
</dbReference>
<accession>A0A7H0GLK1</accession>
<organism evidence="1 2">
    <name type="scientific">Diaphorobacter aerolatus</name>
    <dbReference type="NCBI Taxonomy" id="1288495"/>
    <lineage>
        <taxon>Bacteria</taxon>
        <taxon>Pseudomonadati</taxon>
        <taxon>Pseudomonadota</taxon>
        <taxon>Betaproteobacteria</taxon>
        <taxon>Burkholderiales</taxon>
        <taxon>Comamonadaceae</taxon>
        <taxon>Diaphorobacter</taxon>
    </lineage>
</organism>
<keyword evidence="2" id="KW-1185">Reference proteome</keyword>